<gene>
    <name evidence="1" type="ORF">MKK02DRAFT_41747</name>
</gene>
<dbReference type="RefSeq" id="XP_052948503.1">
    <property type="nucleotide sequence ID" value="XM_053091690.1"/>
</dbReference>
<sequence>MPARYLIDNANALALQLLPNQVPLVRLQKEDDREVILHQTVLCGTGNFTGCINTNNHQSTLGTTDVDYRLAKRLNELAGDHSRLATYNSPSTVSIAGGQLLNDPDATGWRGAYPCTLKRYTNAYTSGNARLVQGPQVHGSVDGLTDEVLAYRGDKRIAGQGSTELQRRGVDLRAALVLQNDGVWRQSFVRGFSTASNEDCETADRLAAEWLESIKAEEDTHDFTHSTVGAVHQALYGRLGKMTESMESYIQSAETDESRGKSWRSWIKV</sequence>
<evidence type="ECO:0000313" key="2">
    <source>
        <dbReference type="Proteomes" id="UP001164286"/>
    </source>
</evidence>
<evidence type="ECO:0000313" key="1">
    <source>
        <dbReference type="EMBL" id="KAI9638726.1"/>
    </source>
</evidence>
<comment type="caution">
    <text evidence="1">The sequence shown here is derived from an EMBL/GenBank/DDBJ whole genome shotgun (WGS) entry which is preliminary data.</text>
</comment>
<reference evidence="1" key="1">
    <citation type="journal article" date="2022" name="G3 (Bethesda)">
        <title>High quality genome of the basidiomycete yeast Dioszegia hungarica PDD-24b-2 isolated from cloud water.</title>
        <authorList>
            <person name="Jarrige D."/>
            <person name="Haridas S."/>
            <person name="Bleykasten-Grosshans C."/>
            <person name="Joly M."/>
            <person name="Nadalig T."/>
            <person name="Sancelme M."/>
            <person name="Vuilleumier S."/>
            <person name="Grigoriev I.V."/>
            <person name="Amato P."/>
            <person name="Bringel F."/>
        </authorList>
    </citation>
    <scope>NUCLEOTIDE SEQUENCE</scope>
    <source>
        <strain evidence="1">PDD-24b-2</strain>
    </source>
</reference>
<keyword evidence="2" id="KW-1185">Reference proteome</keyword>
<organism evidence="1 2">
    <name type="scientific">Dioszegia hungarica</name>
    <dbReference type="NCBI Taxonomy" id="4972"/>
    <lineage>
        <taxon>Eukaryota</taxon>
        <taxon>Fungi</taxon>
        <taxon>Dikarya</taxon>
        <taxon>Basidiomycota</taxon>
        <taxon>Agaricomycotina</taxon>
        <taxon>Tremellomycetes</taxon>
        <taxon>Tremellales</taxon>
        <taxon>Bulleribasidiaceae</taxon>
        <taxon>Dioszegia</taxon>
    </lineage>
</organism>
<accession>A0AA38HG83</accession>
<protein>
    <submittedName>
        <fullName evidence="1">Uncharacterized protein</fullName>
    </submittedName>
</protein>
<dbReference type="EMBL" id="JAKWFO010000002">
    <property type="protein sequence ID" value="KAI9638726.1"/>
    <property type="molecule type" value="Genomic_DNA"/>
</dbReference>
<dbReference type="AlphaFoldDB" id="A0AA38HG83"/>
<dbReference type="Proteomes" id="UP001164286">
    <property type="component" value="Unassembled WGS sequence"/>
</dbReference>
<name>A0AA38HG83_9TREE</name>
<proteinExistence type="predicted"/>
<dbReference type="GeneID" id="77730895"/>